<dbReference type="PROSITE" id="PS51257">
    <property type="entry name" value="PROKAR_LIPOPROTEIN"/>
    <property type="match status" value="1"/>
</dbReference>
<evidence type="ECO:0000313" key="1">
    <source>
        <dbReference type="EMBL" id="RMX18870.1"/>
    </source>
</evidence>
<dbReference type="AlphaFoldDB" id="A0A3M6RU28"/>
<gene>
    <name evidence="1" type="ORF">EBQ34_00465</name>
</gene>
<proteinExistence type="predicted"/>
<name>A0A3M6RU28_9BURK</name>
<sequence length="213" mass="23064">MKFKSFARAANGLQYQPLALSACKAPARFVSGATPRVCLRSLLEAACLGWPRWQRAVRLLARHGRWPLRHAQDWRGRATFLLAAVHVPLLLAALESVLAVSYPAGARRIGHLAGAWRKDWLRAGPPMRSDGDLNAPTPQEAARAATAAPERLADALRRKRKKGFVNARLQAEAAALASQGVSFREIGRRLGISGGLANMLARGKYPIPAEAAP</sequence>
<comment type="caution">
    <text evidence="1">The sequence shown here is derived from an EMBL/GenBank/DDBJ whole genome shotgun (WGS) entry which is preliminary data.</text>
</comment>
<dbReference type="Proteomes" id="UP000275180">
    <property type="component" value="Unassembled WGS sequence"/>
</dbReference>
<reference evidence="1 2" key="1">
    <citation type="submission" date="2018-10" db="EMBL/GenBank/DDBJ databases">
        <title>Comamonadaceae CDC group NO-1 genome sequencing and assembly.</title>
        <authorList>
            <person name="Bernier A.-M."/>
            <person name="Bernard K."/>
        </authorList>
    </citation>
    <scope>NUCLEOTIDE SEQUENCE [LARGE SCALE GENOMIC DNA]</scope>
    <source>
        <strain evidence="1 2">NML180582</strain>
    </source>
</reference>
<accession>A0A3M6RU28</accession>
<protein>
    <submittedName>
        <fullName evidence="1">Uncharacterized protein</fullName>
    </submittedName>
</protein>
<evidence type="ECO:0000313" key="2">
    <source>
        <dbReference type="Proteomes" id="UP000275180"/>
    </source>
</evidence>
<organism evidence="1 2">
    <name type="scientific">Vandammella animalimorsus</name>
    <dbReference type="NCBI Taxonomy" id="2029117"/>
    <lineage>
        <taxon>Bacteria</taxon>
        <taxon>Pseudomonadati</taxon>
        <taxon>Pseudomonadota</taxon>
        <taxon>Betaproteobacteria</taxon>
        <taxon>Burkholderiales</taxon>
        <taxon>Comamonadaceae</taxon>
        <taxon>Vandammella</taxon>
    </lineage>
</organism>
<dbReference type="EMBL" id="RDQJ01000001">
    <property type="protein sequence ID" value="RMX18870.1"/>
    <property type="molecule type" value="Genomic_DNA"/>
</dbReference>